<dbReference type="Pfam" id="PF25881">
    <property type="entry name" value="HH_YBHG"/>
    <property type="match status" value="1"/>
</dbReference>
<accession>A0AAW9SH74</accession>
<dbReference type="RefSeq" id="WP_346824748.1">
    <property type="nucleotide sequence ID" value="NZ_JBDKWZ010000033.1"/>
</dbReference>
<name>A0AAW9SH74_9BACT</name>
<keyword evidence="5" id="KW-1185">Reference proteome</keyword>
<dbReference type="Proteomes" id="UP001403385">
    <property type="component" value="Unassembled WGS sequence"/>
</dbReference>
<evidence type="ECO:0000313" key="4">
    <source>
        <dbReference type="EMBL" id="MEN7551970.1"/>
    </source>
</evidence>
<proteinExistence type="predicted"/>
<dbReference type="EMBL" id="JBDKWZ010000033">
    <property type="protein sequence ID" value="MEN7551970.1"/>
    <property type="molecule type" value="Genomic_DNA"/>
</dbReference>
<gene>
    <name evidence="4" type="ORF">AAG747_28910</name>
</gene>
<dbReference type="PANTHER" id="PTHR30438">
    <property type="entry name" value="36 KDA ANTIGEN-RELATED"/>
    <property type="match status" value="1"/>
</dbReference>
<evidence type="ECO:0000259" key="3">
    <source>
        <dbReference type="Pfam" id="PF25881"/>
    </source>
</evidence>
<dbReference type="AlphaFoldDB" id="A0AAW9SH74"/>
<sequence length="320" mass="36106">MKKVNLLFFVLLLGLWSCEKPAQEMMLKGKLKREVINVASKIPGRIERIHFQEGETVKKGDTLALIHAPEITAKIEQAEGAVAAAKAQYEMVFKGATKEQIEQVNAAYEAAKEQFVFAEKSYQRIKKMFEEKMVTAQKYDEVYAKYLMAQAQLDGTQAKQKEIESGVRSEKQKMALGSLKRAQGALKEAHIAYNERYLLAPADMRLTSVALKEGELALPGYNIFIGYAQQATYFRFTVPEAEVHQYKIDEVAKFHSPFDSSLQIQGRLVSILALPDYATRKSMNPNYEVDQALYELKFVPVSPGLADSIMTNITFVMPKK</sequence>
<dbReference type="Gene3D" id="2.40.50.100">
    <property type="match status" value="1"/>
</dbReference>
<feature type="domain" description="YbhG-like alpha-helical hairpin" evidence="3">
    <location>
        <begin position="74"/>
        <end position="190"/>
    </location>
</feature>
<keyword evidence="2" id="KW-0732">Signal</keyword>
<feature type="chain" id="PRO_5043936956" evidence="2">
    <location>
        <begin position="23"/>
        <end position="320"/>
    </location>
</feature>
<keyword evidence="1" id="KW-0175">Coiled coil</keyword>
<protein>
    <submittedName>
        <fullName evidence="4">Biotin/lipoyl-binding protein</fullName>
    </submittedName>
</protein>
<evidence type="ECO:0000313" key="5">
    <source>
        <dbReference type="Proteomes" id="UP001403385"/>
    </source>
</evidence>
<evidence type="ECO:0000256" key="1">
    <source>
        <dbReference type="SAM" id="Coils"/>
    </source>
</evidence>
<feature type="signal peptide" evidence="2">
    <location>
        <begin position="1"/>
        <end position="22"/>
    </location>
</feature>
<dbReference type="Gene3D" id="1.10.287.470">
    <property type="entry name" value="Helix hairpin bin"/>
    <property type="match status" value="1"/>
</dbReference>
<evidence type="ECO:0000256" key="2">
    <source>
        <dbReference type="SAM" id="SignalP"/>
    </source>
</evidence>
<reference evidence="4 5" key="1">
    <citation type="submission" date="2024-04" db="EMBL/GenBank/DDBJ databases">
        <title>Novel genus in family Flammeovirgaceae.</title>
        <authorList>
            <person name="Nguyen T.H."/>
            <person name="Vuong T.Q."/>
            <person name="Le H."/>
            <person name="Kim S.-G."/>
        </authorList>
    </citation>
    <scope>NUCLEOTIDE SEQUENCE [LARGE SCALE GENOMIC DNA]</scope>
    <source>
        <strain evidence="4 5">JCM 23209</strain>
    </source>
</reference>
<comment type="caution">
    <text evidence="4">The sequence shown here is derived from an EMBL/GenBank/DDBJ whole genome shotgun (WGS) entry which is preliminary data.</text>
</comment>
<organism evidence="4 5">
    <name type="scientific">Rapidithrix thailandica</name>
    <dbReference type="NCBI Taxonomy" id="413964"/>
    <lineage>
        <taxon>Bacteria</taxon>
        <taxon>Pseudomonadati</taxon>
        <taxon>Bacteroidota</taxon>
        <taxon>Cytophagia</taxon>
        <taxon>Cytophagales</taxon>
        <taxon>Flammeovirgaceae</taxon>
        <taxon>Rapidithrix</taxon>
    </lineage>
</organism>
<feature type="coiled-coil region" evidence="1">
    <location>
        <begin position="94"/>
        <end position="121"/>
    </location>
</feature>
<dbReference type="SUPFAM" id="SSF111369">
    <property type="entry name" value="HlyD-like secretion proteins"/>
    <property type="match status" value="2"/>
</dbReference>
<dbReference type="InterPro" id="IPR059052">
    <property type="entry name" value="HH_YbhG-like"/>
</dbReference>